<name>A0A0D1KH51_BACIU</name>
<gene>
    <name evidence="1" type="ORF">SC09_contig4orf00313</name>
</gene>
<dbReference type="Proteomes" id="UP000032247">
    <property type="component" value="Unassembled WGS sequence"/>
</dbReference>
<evidence type="ECO:0000313" key="1">
    <source>
        <dbReference type="EMBL" id="KIU05507.1"/>
    </source>
</evidence>
<protein>
    <recommendedName>
        <fullName evidence="3">Group-specific protein</fullName>
    </recommendedName>
</protein>
<comment type="caution">
    <text evidence="1">The sequence shown here is derived from an EMBL/GenBank/DDBJ whole genome shotgun (WGS) entry which is preliminary data.</text>
</comment>
<accession>A0A0D1KH51</accession>
<organism evidence="1 2">
    <name type="scientific">Bacillus subtilis</name>
    <dbReference type="NCBI Taxonomy" id="1423"/>
    <lineage>
        <taxon>Bacteria</taxon>
        <taxon>Bacillati</taxon>
        <taxon>Bacillota</taxon>
        <taxon>Bacilli</taxon>
        <taxon>Bacillales</taxon>
        <taxon>Bacillaceae</taxon>
        <taxon>Bacillus</taxon>
    </lineage>
</organism>
<proteinExistence type="predicted"/>
<reference evidence="1 2" key="1">
    <citation type="submission" date="2014-12" db="EMBL/GenBank/DDBJ databases">
        <title>Comparative genome analysis of Bacillus coagulans HM-08, Clostridium butyricum HM-68, Bacillus subtilis HM-66 and Bacillus licheniformis BL-09.</title>
        <authorList>
            <person name="Zhang H."/>
        </authorList>
    </citation>
    <scope>NUCLEOTIDE SEQUENCE [LARGE SCALE GENOMIC DNA]</scope>
    <source>
        <strain evidence="1 2">HM-66</strain>
    </source>
</reference>
<dbReference type="AlphaFoldDB" id="A0A0D1KH51"/>
<sequence>MFSIQVNEEQIKQLCIQKIEEKLNEARDSYTFWDMKELCRQTNMSLNFIKETFFYDERFPKYRVGKKWLFPEKQCKEFLLKWLSEQPRN</sequence>
<evidence type="ECO:0000313" key="2">
    <source>
        <dbReference type="Proteomes" id="UP000032247"/>
    </source>
</evidence>
<dbReference type="RefSeq" id="WP_017697196.1">
    <property type="nucleotide sequence ID" value="NZ_CBCSGB010000041.1"/>
</dbReference>
<evidence type="ECO:0008006" key="3">
    <source>
        <dbReference type="Google" id="ProtNLM"/>
    </source>
</evidence>
<dbReference type="PATRIC" id="fig|1423.173.peg.4046"/>
<dbReference type="EMBL" id="JXBC01000013">
    <property type="protein sequence ID" value="KIU05507.1"/>
    <property type="molecule type" value="Genomic_DNA"/>
</dbReference>